<keyword evidence="7" id="KW-1185">Reference proteome</keyword>
<evidence type="ECO:0000256" key="2">
    <source>
        <dbReference type="ARBA" id="ARBA00022692"/>
    </source>
</evidence>
<protein>
    <recommendedName>
        <fullName evidence="8">G protein-coupled receptor</fullName>
    </recommendedName>
</protein>
<reference evidence="6" key="1">
    <citation type="submission" date="2023-07" db="EMBL/GenBank/DDBJ databases">
        <authorList>
            <consortium name="CYATHOMIX"/>
        </authorList>
    </citation>
    <scope>NUCLEOTIDE SEQUENCE</scope>
    <source>
        <strain evidence="6">N/A</strain>
    </source>
</reference>
<evidence type="ECO:0000256" key="4">
    <source>
        <dbReference type="ARBA" id="ARBA00023136"/>
    </source>
</evidence>
<dbReference type="Proteomes" id="UP001176961">
    <property type="component" value="Unassembled WGS sequence"/>
</dbReference>
<comment type="subcellular location">
    <subcellularLocation>
        <location evidence="1">Membrane</location>
        <topology evidence="1">Multi-pass membrane protein</topology>
    </subcellularLocation>
</comment>
<feature type="transmembrane region" description="Helical" evidence="5">
    <location>
        <begin position="112"/>
        <end position="134"/>
    </location>
</feature>
<dbReference type="GO" id="GO:0016020">
    <property type="term" value="C:membrane"/>
    <property type="evidence" value="ECO:0007669"/>
    <property type="project" value="UniProtKB-SubCell"/>
</dbReference>
<feature type="transmembrane region" description="Helical" evidence="5">
    <location>
        <begin position="256"/>
        <end position="275"/>
    </location>
</feature>
<evidence type="ECO:0000256" key="5">
    <source>
        <dbReference type="SAM" id="Phobius"/>
    </source>
</evidence>
<feature type="transmembrane region" description="Helical" evidence="5">
    <location>
        <begin position="154"/>
        <end position="176"/>
    </location>
</feature>
<dbReference type="InterPro" id="IPR019408">
    <property type="entry name" value="7TM_GPCR_serpentine_rcpt_Srab"/>
</dbReference>
<keyword evidence="3 5" id="KW-1133">Transmembrane helix</keyword>
<dbReference type="PANTHER" id="PTHR46561:SF15">
    <property type="entry name" value="G_PROTEIN_RECEP_F1_2 DOMAIN-CONTAINING PROTEIN"/>
    <property type="match status" value="1"/>
</dbReference>
<name>A0AA36HGH8_CYLNA</name>
<proteinExistence type="predicted"/>
<evidence type="ECO:0000256" key="3">
    <source>
        <dbReference type="ARBA" id="ARBA00022989"/>
    </source>
</evidence>
<evidence type="ECO:0000313" key="6">
    <source>
        <dbReference type="EMBL" id="CAJ0610375.1"/>
    </source>
</evidence>
<evidence type="ECO:0000256" key="1">
    <source>
        <dbReference type="ARBA" id="ARBA00004141"/>
    </source>
</evidence>
<dbReference type="EMBL" id="CATQJL010000326">
    <property type="protein sequence ID" value="CAJ0610375.1"/>
    <property type="molecule type" value="Genomic_DNA"/>
</dbReference>
<organism evidence="6 7">
    <name type="scientific">Cylicocyclus nassatus</name>
    <name type="common">Nematode worm</name>
    <dbReference type="NCBI Taxonomy" id="53992"/>
    <lineage>
        <taxon>Eukaryota</taxon>
        <taxon>Metazoa</taxon>
        <taxon>Ecdysozoa</taxon>
        <taxon>Nematoda</taxon>
        <taxon>Chromadorea</taxon>
        <taxon>Rhabditida</taxon>
        <taxon>Rhabditina</taxon>
        <taxon>Rhabditomorpha</taxon>
        <taxon>Strongyloidea</taxon>
        <taxon>Strongylidae</taxon>
        <taxon>Cylicocyclus</taxon>
    </lineage>
</organism>
<evidence type="ECO:0000313" key="7">
    <source>
        <dbReference type="Proteomes" id="UP001176961"/>
    </source>
</evidence>
<keyword evidence="2 5" id="KW-0812">Transmembrane</keyword>
<dbReference type="PANTHER" id="PTHR46561">
    <property type="entry name" value="SERPENTINE RECEPTOR, CLASS AB (CLASS A-LIKE)-RELATED"/>
    <property type="match status" value="1"/>
</dbReference>
<sequence length="341" mass="38688">MLSRNHTSHHCGLSNKGSPLQCSTAHSMHDSFIVGLQFSVFLDSAYKLYISSLPADAIRCEYEVYRPQYYFALRGLNVAGGVSFGLSTTFLAVERVLATVSYATYEQNNRRWLGILMASIQVLISFCAGFSIHPPAQFYPYVSPEVGDSKMTKMFGNMFYLLNVIALCAFTVLYFVNRRRRRILCDSQLRVLSTRFQLKENIATTRLMTPIMFVEALMLTSSQLLYYIYLPDLGEDTVVTKTVLEQVSQYAPYAEYQISLMPFLGFLLIVLLPCFHTQIKRSFIRTSHLGQGDVILISKGKDSSRVSLEKDVLGEFPADWLHSSSLRSSKENEETVKICLR</sequence>
<gene>
    <name evidence="6" type="ORF">CYNAS_LOCUS22358</name>
</gene>
<keyword evidence="4 5" id="KW-0472">Membrane</keyword>
<evidence type="ECO:0008006" key="8">
    <source>
        <dbReference type="Google" id="ProtNLM"/>
    </source>
</evidence>
<dbReference type="Pfam" id="PF10292">
    <property type="entry name" value="7TM_GPCR_Srab"/>
    <property type="match status" value="1"/>
</dbReference>
<dbReference type="InterPro" id="IPR053286">
    <property type="entry name" value="Nematode_rcpt-like_srab"/>
</dbReference>
<accession>A0AA36HGH8</accession>
<feature type="transmembrane region" description="Helical" evidence="5">
    <location>
        <begin position="207"/>
        <end position="229"/>
    </location>
</feature>
<comment type="caution">
    <text evidence="6">The sequence shown here is derived from an EMBL/GenBank/DDBJ whole genome shotgun (WGS) entry which is preliminary data.</text>
</comment>
<dbReference type="AlphaFoldDB" id="A0AA36HGH8"/>